<dbReference type="SUPFAM" id="SSF51261">
    <property type="entry name" value="Duplicated hybrid motif"/>
    <property type="match status" value="1"/>
</dbReference>
<protein>
    <recommendedName>
        <fullName evidence="1">LysM domain-containing protein</fullName>
    </recommendedName>
</protein>
<dbReference type="Gene3D" id="3.10.350.10">
    <property type="entry name" value="LysM domain"/>
    <property type="match status" value="2"/>
</dbReference>
<feature type="domain" description="LysM" evidence="1">
    <location>
        <begin position="94"/>
        <end position="138"/>
    </location>
</feature>
<organism evidence="2 3">
    <name type="scientific">Candidatus Tagabacteria bacterium CG09_land_8_20_14_0_10_41_14</name>
    <dbReference type="NCBI Taxonomy" id="1975021"/>
    <lineage>
        <taxon>Bacteria</taxon>
        <taxon>Candidatus Tagaibacteriota</taxon>
    </lineage>
</organism>
<feature type="domain" description="LysM" evidence="1">
    <location>
        <begin position="144"/>
        <end position="188"/>
    </location>
</feature>
<reference evidence="3" key="1">
    <citation type="submission" date="2017-09" db="EMBL/GenBank/DDBJ databases">
        <title>Depth-based differentiation of microbial function through sediment-hosted aquifers and enrichment of novel symbionts in the deep terrestrial subsurface.</title>
        <authorList>
            <person name="Probst A.J."/>
            <person name="Ladd B."/>
            <person name="Jarett J.K."/>
            <person name="Geller-Mcgrath D.E."/>
            <person name="Sieber C.M.K."/>
            <person name="Emerson J.B."/>
            <person name="Anantharaman K."/>
            <person name="Thomas B.C."/>
            <person name="Malmstrom R."/>
            <person name="Stieglmeier M."/>
            <person name="Klingl A."/>
            <person name="Woyke T."/>
            <person name="Ryan C.M."/>
            <person name="Banfield J.F."/>
        </authorList>
    </citation>
    <scope>NUCLEOTIDE SEQUENCE [LARGE SCALE GENOMIC DNA]</scope>
</reference>
<dbReference type="PROSITE" id="PS51782">
    <property type="entry name" value="LYSM"/>
    <property type="match status" value="2"/>
</dbReference>
<dbReference type="Pfam" id="PF01551">
    <property type="entry name" value="Peptidase_M23"/>
    <property type="match status" value="1"/>
</dbReference>
<dbReference type="InterPro" id="IPR016047">
    <property type="entry name" value="M23ase_b-sheet_dom"/>
</dbReference>
<dbReference type="Pfam" id="PF01476">
    <property type="entry name" value="LysM"/>
    <property type="match status" value="2"/>
</dbReference>
<dbReference type="AlphaFoldDB" id="A0A2H0WLP2"/>
<dbReference type="PANTHER" id="PTHR21666">
    <property type="entry name" value="PEPTIDASE-RELATED"/>
    <property type="match status" value="1"/>
</dbReference>
<comment type="caution">
    <text evidence="2">The sequence shown here is derived from an EMBL/GenBank/DDBJ whole genome shotgun (WGS) entry which is preliminary data.</text>
</comment>
<evidence type="ECO:0000313" key="2">
    <source>
        <dbReference type="EMBL" id="PIS13581.1"/>
    </source>
</evidence>
<proteinExistence type="predicted"/>
<dbReference type="Proteomes" id="UP000230353">
    <property type="component" value="Unassembled WGS sequence"/>
</dbReference>
<sequence length="335" mass="35105">MGVFAVCSVSVAEAGFFSFLNKILGNGGREEKIEVVKNSQTVLLLQSVLNSNPAAGQGGGGISVMNNNALLPDTGPLGSVADIGEGAANSVRISVYVVREGDSLSQIAGMFNVSVNTIVWANALRSGDLIQTGQTLIILPVTGVKYTVEKGDTLSSIAKKYKGDTEEILRYNDLASADDLVVGEEIIIPDGEASYTPVYSGRSNPARGTGGPSYVGYYMRPIEGGVNTRVTASNPHGLHGYNAVDLASYCGAPIFASASGDVIISRSYGWNGGYGNYIVISHSNGTQTLYAHLSKNIVSVGWHVVQGQVIGYEGSTGNSTGCHVHFEIRGAMQPF</sequence>
<evidence type="ECO:0000259" key="1">
    <source>
        <dbReference type="PROSITE" id="PS51782"/>
    </source>
</evidence>
<name>A0A2H0WLP2_9BACT</name>
<dbReference type="CDD" id="cd12797">
    <property type="entry name" value="M23_peptidase"/>
    <property type="match status" value="1"/>
</dbReference>
<dbReference type="InterPro" id="IPR036779">
    <property type="entry name" value="LysM_dom_sf"/>
</dbReference>
<dbReference type="InterPro" id="IPR011055">
    <property type="entry name" value="Dup_hybrid_motif"/>
</dbReference>
<evidence type="ECO:0000313" key="3">
    <source>
        <dbReference type="Proteomes" id="UP000230353"/>
    </source>
</evidence>
<dbReference type="EMBL" id="PEZL01000014">
    <property type="protein sequence ID" value="PIS13581.1"/>
    <property type="molecule type" value="Genomic_DNA"/>
</dbReference>
<accession>A0A2H0WLP2</accession>
<dbReference type="GO" id="GO:0004222">
    <property type="term" value="F:metalloendopeptidase activity"/>
    <property type="evidence" value="ECO:0007669"/>
    <property type="project" value="TreeGrafter"/>
</dbReference>
<dbReference type="PANTHER" id="PTHR21666:SF270">
    <property type="entry name" value="MUREIN HYDROLASE ACTIVATOR ENVC"/>
    <property type="match status" value="1"/>
</dbReference>
<dbReference type="Gene3D" id="2.70.70.10">
    <property type="entry name" value="Glucose Permease (Domain IIA)"/>
    <property type="match status" value="1"/>
</dbReference>
<dbReference type="SMART" id="SM00257">
    <property type="entry name" value="LysM"/>
    <property type="match status" value="2"/>
</dbReference>
<dbReference type="CDD" id="cd00118">
    <property type="entry name" value="LysM"/>
    <property type="match status" value="2"/>
</dbReference>
<dbReference type="InterPro" id="IPR050570">
    <property type="entry name" value="Cell_wall_metabolism_enzyme"/>
</dbReference>
<dbReference type="InterPro" id="IPR018392">
    <property type="entry name" value="LysM"/>
</dbReference>
<gene>
    <name evidence="2" type="ORF">COT67_01055</name>
</gene>